<dbReference type="AlphaFoldDB" id="W6ZJ58"/>
<evidence type="ECO:0000313" key="2">
    <source>
        <dbReference type="EMBL" id="EUC43641.1"/>
    </source>
</evidence>
<dbReference type="Proteomes" id="UP000054032">
    <property type="component" value="Unassembled WGS sequence"/>
</dbReference>
<dbReference type="RefSeq" id="XP_007689851.1">
    <property type="nucleotide sequence ID" value="XM_007691661.1"/>
</dbReference>
<keyword evidence="1" id="KW-0812">Transmembrane</keyword>
<keyword evidence="1" id="KW-1133">Transmembrane helix</keyword>
<sequence>GQRRILVSRILKLGAEGKDGDPEKNFPHKTFFFVVVAVVIPTFFYHLEPGLGTSLPHNTSSLTRVPGRYMYRIR</sequence>
<evidence type="ECO:0000256" key="1">
    <source>
        <dbReference type="SAM" id="Phobius"/>
    </source>
</evidence>
<proteinExistence type="predicted"/>
<dbReference type="KEGG" id="bor:COCMIDRAFT_100338"/>
<accession>W6ZJ58</accession>
<keyword evidence="3" id="KW-1185">Reference proteome</keyword>
<feature type="transmembrane region" description="Helical" evidence="1">
    <location>
        <begin position="30"/>
        <end position="47"/>
    </location>
</feature>
<dbReference type="GeneID" id="19117658"/>
<gene>
    <name evidence="2" type="ORF">COCMIDRAFT_100338</name>
</gene>
<dbReference type="EMBL" id="KI964023">
    <property type="protein sequence ID" value="EUC43641.1"/>
    <property type="molecule type" value="Genomic_DNA"/>
</dbReference>
<name>W6ZJ58_COCMI</name>
<dbReference type="HOGENOM" id="CLU_2694395_0_0_1"/>
<evidence type="ECO:0000313" key="3">
    <source>
        <dbReference type="Proteomes" id="UP000054032"/>
    </source>
</evidence>
<organism evidence="2 3">
    <name type="scientific">Bipolaris oryzae ATCC 44560</name>
    <dbReference type="NCBI Taxonomy" id="930090"/>
    <lineage>
        <taxon>Eukaryota</taxon>
        <taxon>Fungi</taxon>
        <taxon>Dikarya</taxon>
        <taxon>Ascomycota</taxon>
        <taxon>Pezizomycotina</taxon>
        <taxon>Dothideomycetes</taxon>
        <taxon>Pleosporomycetidae</taxon>
        <taxon>Pleosporales</taxon>
        <taxon>Pleosporineae</taxon>
        <taxon>Pleosporaceae</taxon>
        <taxon>Bipolaris</taxon>
    </lineage>
</organism>
<reference evidence="2 3" key="1">
    <citation type="journal article" date="2013" name="PLoS Genet.">
        <title>Comparative genome structure, secondary metabolite, and effector coding capacity across Cochliobolus pathogens.</title>
        <authorList>
            <person name="Condon B.J."/>
            <person name="Leng Y."/>
            <person name="Wu D."/>
            <person name="Bushley K.E."/>
            <person name="Ohm R.A."/>
            <person name="Otillar R."/>
            <person name="Martin J."/>
            <person name="Schackwitz W."/>
            <person name="Grimwood J."/>
            <person name="MohdZainudin N."/>
            <person name="Xue C."/>
            <person name="Wang R."/>
            <person name="Manning V.A."/>
            <person name="Dhillon B."/>
            <person name="Tu Z.J."/>
            <person name="Steffenson B.J."/>
            <person name="Salamov A."/>
            <person name="Sun H."/>
            <person name="Lowry S."/>
            <person name="LaButti K."/>
            <person name="Han J."/>
            <person name="Copeland A."/>
            <person name="Lindquist E."/>
            <person name="Barry K."/>
            <person name="Schmutz J."/>
            <person name="Baker S.E."/>
            <person name="Ciuffetti L.M."/>
            <person name="Grigoriev I.V."/>
            <person name="Zhong S."/>
            <person name="Turgeon B.G."/>
        </authorList>
    </citation>
    <scope>NUCLEOTIDE SEQUENCE [LARGE SCALE GENOMIC DNA]</scope>
    <source>
        <strain evidence="2 3">ATCC 44560</strain>
    </source>
</reference>
<keyword evidence="1" id="KW-0472">Membrane</keyword>
<protein>
    <submittedName>
        <fullName evidence="2">Uncharacterized protein</fullName>
    </submittedName>
</protein>
<feature type="non-terminal residue" evidence="2">
    <location>
        <position position="1"/>
    </location>
</feature>